<gene>
    <name evidence="1" type="primary">tusB</name>
    <name evidence="1" type="ORF">M8T91_08335</name>
</gene>
<evidence type="ECO:0000313" key="2">
    <source>
        <dbReference type="Proteomes" id="UP001321520"/>
    </source>
</evidence>
<dbReference type="EMBL" id="CP098023">
    <property type="protein sequence ID" value="WKD51415.1"/>
    <property type="molecule type" value="Genomic_DNA"/>
</dbReference>
<dbReference type="InterPro" id="IPR027396">
    <property type="entry name" value="DsrEFH-like"/>
</dbReference>
<dbReference type="Pfam" id="PF04077">
    <property type="entry name" value="DsrH"/>
    <property type="match status" value="1"/>
</dbReference>
<dbReference type="SUPFAM" id="SSF75169">
    <property type="entry name" value="DsrEFH-like"/>
    <property type="match status" value="1"/>
</dbReference>
<dbReference type="Gene3D" id="3.40.1260.10">
    <property type="entry name" value="DsrEFH-like"/>
    <property type="match status" value="1"/>
</dbReference>
<reference evidence="1 2" key="1">
    <citation type="submission" date="2022-05" db="EMBL/GenBank/DDBJ databases">
        <title>Microbulbifer sp. nov., isolated from sponge.</title>
        <authorList>
            <person name="Gao L."/>
        </authorList>
    </citation>
    <scope>NUCLEOTIDE SEQUENCE [LARGE SCALE GENOMIC DNA]</scope>
    <source>
        <strain evidence="1 2">MI-G</strain>
    </source>
</reference>
<protein>
    <submittedName>
        <fullName evidence="1">Sulfurtransferase complex subunit TusB</fullName>
    </submittedName>
</protein>
<dbReference type="NCBIfam" id="TIGR03011">
    <property type="entry name" value="sulf_tusB_dsrH"/>
    <property type="match status" value="1"/>
</dbReference>
<dbReference type="RefSeq" id="WP_301418671.1">
    <property type="nucleotide sequence ID" value="NZ_CP098023.1"/>
</dbReference>
<proteinExistence type="predicted"/>
<accession>A0ABY9EFX0</accession>
<evidence type="ECO:0000313" key="1">
    <source>
        <dbReference type="EMBL" id="WKD51415.1"/>
    </source>
</evidence>
<dbReference type="Proteomes" id="UP001321520">
    <property type="component" value="Chromosome"/>
</dbReference>
<dbReference type="PANTHER" id="PTHR37526:SF1">
    <property type="entry name" value="PROTEIN TUSB"/>
    <property type="match status" value="1"/>
</dbReference>
<dbReference type="InterPro" id="IPR007215">
    <property type="entry name" value="Sulphur_relay_TusB/DsrH"/>
</dbReference>
<organism evidence="1 2">
    <name type="scientific">Microbulbifer spongiae</name>
    <dbReference type="NCBI Taxonomy" id="2944933"/>
    <lineage>
        <taxon>Bacteria</taxon>
        <taxon>Pseudomonadati</taxon>
        <taxon>Pseudomonadota</taxon>
        <taxon>Gammaproteobacteria</taxon>
        <taxon>Cellvibrionales</taxon>
        <taxon>Microbulbiferaceae</taxon>
        <taxon>Microbulbifer</taxon>
    </lineage>
</organism>
<keyword evidence="2" id="KW-1185">Reference proteome</keyword>
<sequence length="96" mass="10822">MTLHIVNKSPFSSNALQDCLENFAQGDVLLLIEDGVYALQGDFFQTIPDARVYCLEADTTARAQSAMSTKTNVEVIDDVRWVQLCTKHNPIVSWFR</sequence>
<name>A0ABY9EFX0_9GAMM</name>
<dbReference type="PANTHER" id="PTHR37526">
    <property type="entry name" value="PROTEIN TUSB"/>
    <property type="match status" value="1"/>
</dbReference>